<keyword evidence="5" id="KW-0862">Zinc</keyword>
<keyword evidence="10" id="KW-1185">Reference proteome</keyword>
<evidence type="ECO:0000256" key="1">
    <source>
        <dbReference type="ARBA" id="ARBA00001947"/>
    </source>
</evidence>
<evidence type="ECO:0000256" key="2">
    <source>
        <dbReference type="ARBA" id="ARBA00007749"/>
    </source>
</evidence>
<dbReference type="GO" id="GO:0016787">
    <property type="term" value="F:hydrolase activity"/>
    <property type="evidence" value="ECO:0007669"/>
    <property type="project" value="UniProtKB-KW"/>
</dbReference>
<dbReference type="Gene3D" id="3.60.15.10">
    <property type="entry name" value="Ribonuclease Z/Hydroxyacylglutathione hydrolase-like"/>
    <property type="match status" value="1"/>
</dbReference>
<keyword evidence="3" id="KW-0479">Metal-binding</keyword>
<keyword evidence="4 8" id="KW-0378">Hydrolase</keyword>
<accession>A0A5N5UH69</accession>
<protein>
    <submittedName>
        <fullName evidence="8">MBL fold metallo-hydrolase</fullName>
    </submittedName>
</protein>
<comment type="similarity">
    <text evidence="2">Belongs to the metallo-beta-lactamase superfamily.</text>
</comment>
<accession>A0A5N5UAN2</accession>
<dbReference type="CDD" id="cd07729">
    <property type="entry name" value="AHL_lactonase_MBL-fold"/>
    <property type="match status" value="1"/>
</dbReference>
<reference evidence="9 10" key="1">
    <citation type="submission" date="2019-10" db="EMBL/GenBank/DDBJ databases">
        <title>Unraveling microbial dark matter from salterns through culturing: the case of the genus Halosegnis.</title>
        <authorList>
            <person name="Duran-Viseras A."/>
            <person name="Andrei A.-S."/>
            <person name="Vera-Gargallo B."/>
            <person name="Ghai R."/>
            <person name="Sanchez-Porro C."/>
            <person name="Ventosa A."/>
        </authorList>
    </citation>
    <scope>NUCLEOTIDE SEQUENCE [LARGE SCALE GENOMIC DNA]</scope>
    <source>
        <strain evidence="8 9">F17-44</strain>
        <strain evidence="7 10">F18-79</strain>
    </source>
</reference>
<dbReference type="OrthoDB" id="7773at2157"/>
<proteinExistence type="inferred from homology"/>
<evidence type="ECO:0000313" key="10">
    <source>
        <dbReference type="Proteomes" id="UP000326865"/>
    </source>
</evidence>
<evidence type="ECO:0000256" key="4">
    <source>
        <dbReference type="ARBA" id="ARBA00022801"/>
    </source>
</evidence>
<dbReference type="AlphaFoldDB" id="A0A5N5UH69"/>
<feature type="domain" description="Metallo-beta-lactamase" evidence="6">
    <location>
        <begin position="42"/>
        <end position="254"/>
    </location>
</feature>
<evidence type="ECO:0000256" key="3">
    <source>
        <dbReference type="ARBA" id="ARBA00022723"/>
    </source>
</evidence>
<dbReference type="RefSeq" id="WP_152118937.1">
    <property type="nucleotide sequence ID" value="NZ_QJOW01000001.1"/>
</dbReference>
<dbReference type="InterPro" id="IPR051013">
    <property type="entry name" value="MBL_superfamily_lactonases"/>
</dbReference>
<evidence type="ECO:0000313" key="7">
    <source>
        <dbReference type="EMBL" id="KAB7514722.1"/>
    </source>
</evidence>
<dbReference type="EMBL" id="QJOW01000001">
    <property type="protein sequence ID" value="KAB7518035.1"/>
    <property type="molecule type" value="Genomic_DNA"/>
</dbReference>
<evidence type="ECO:0000313" key="9">
    <source>
        <dbReference type="Proteomes" id="UP000326302"/>
    </source>
</evidence>
<evidence type="ECO:0000259" key="6">
    <source>
        <dbReference type="SMART" id="SM00849"/>
    </source>
</evidence>
<evidence type="ECO:0000313" key="8">
    <source>
        <dbReference type="EMBL" id="KAB7518035.1"/>
    </source>
</evidence>
<evidence type="ECO:0000256" key="5">
    <source>
        <dbReference type="ARBA" id="ARBA00022833"/>
    </source>
</evidence>
<dbReference type="EMBL" id="QKKZ01000002">
    <property type="protein sequence ID" value="KAB7514722.1"/>
    <property type="molecule type" value="Genomic_DNA"/>
</dbReference>
<dbReference type="Proteomes" id="UP000326302">
    <property type="component" value="Unassembled WGS sequence"/>
</dbReference>
<dbReference type="SUPFAM" id="SSF56281">
    <property type="entry name" value="Metallo-hydrolase/oxidoreductase"/>
    <property type="match status" value="1"/>
</dbReference>
<dbReference type="Proteomes" id="UP000326865">
    <property type="component" value="Unassembled WGS sequence"/>
</dbReference>
<gene>
    <name evidence="7" type="ORF">DM867_06290</name>
    <name evidence="8" type="ORF">DMP03_01325</name>
</gene>
<dbReference type="PANTHER" id="PTHR42978">
    <property type="entry name" value="QUORUM-QUENCHING LACTONASE YTNP-RELATED-RELATED"/>
    <property type="match status" value="1"/>
</dbReference>
<dbReference type="Pfam" id="PF00753">
    <property type="entry name" value="Lactamase_B"/>
    <property type="match status" value="1"/>
</dbReference>
<dbReference type="InterPro" id="IPR001279">
    <property type="entry name" value="Metallo-B-lactamas"/>
</dbReference>
<dbReference type="SMART" id="SM00849">
    <property type="entry name" value="Lactamase_B"/>
    <property type="match status" value="1"/>
</dbReference>
<sequence length="266" mass="28665">MAPTVHLIDRGTMEIDVNYPLEGAVTATASNPNPDAVRADGPVFNLVIETDEQTLLWDTGSHPEAGDGHWPPALYDEFTHHDADEHPLPDALAEAGFELADIDAVVQSHLHLDHAGGLHNFAGTDVPVYVHDAELKHAYFEAVTSDTSAYVRGDFDHDLAWEPLYGDGGYLADGVDWVHLPGHTPGLVGLVVEGGAADGRDLIIAGDLAYSAANYEDGHPMGRDLLHSRPDWEASCRRVRDIEARRGALVVYGHDPGQVAALPDLL</sequence>
<dbReference type="InterPro" id="IPR036866">
    <property type="entry name" value="RibonucZ/Hydroxyglut_hydro"/>
</dbReference>
<dbReference type="PANTHER" id="PTHR42978:SF2">
    <property type="entry name" value="102 KBASES UNSTABLE REGION: FROM 1 TO 119443"/>
    <property type="match status" value="1"/>
</dbReference>
<dbReference type="GO" id="GO:0046872">
    <property type="term" value="F:metal ion binding"/>
    <property type="evidence" value="ECO:0007669"/>
    <property type="project" value="UniProtKB-KW"/>
</dbReference>
<comment type="caution">
    <text evidence="8">The sequence shown here is derived from an EMBL/GenBank/DDBJ whole genome shotgun (WGS) entry which is preliminary data.</text>
</comment>
<comment type="cofactor">
    <cofactor evidence="1">
        <name>Zn(2+)</name>
        <dbReference type="ChEBI" id="CHEBI:29105"/>
    </cofactor>
</comment>
<organism evidence="8 9">
    <name type="scientific">Halosegnis rubeus</name>
    <dbReference type="NCBI Taxonomy" id="2212850"/>
    <lineage>
        <taxon>Archaea</taxon>
        <taxon>Methanobacteriati</taxon>
        <taxon>Methanobacteriota</taxon>
        <taxon>Stenosarchaea group</taxon>
        <taxon>Halobacteria</taxon>
        <taxon>Halobacteriales</taxon>
        <taxon>Natronomonadaceae</taxon>
        <taxon>Halosegnis</taxon>
    </lineage>
</organism>
<name>A0A5N5UH69_9EURY</name>